<dbReference type="AlphaFoldDB" id="A0A7V3E8V9"/>
<sequence length="181" mass="20538">MNLISINFNKTFNHLLIKFTAMKNLTIILFIAFAFSLNLLAQKKSEPLAVIKNNEVIITLHRLIETNSDKEGFKFLVADITIENISGKDINMGAEYTMSIEIKDKKGNEYRSGLRGAGIVSSFLARNTDYKQDQKAYNLSFGDKFPPKTKARSYLCGYEVPDDAQIVQFGVKKKNLWTDIK</sequence>
<evidence type="ECO:0008006" key="3">
    <source>
        <dbReference type="Google" id="ProtNLM"/>
    </source>
</evidence>
<reference evidence="2" key="1">
    <citation type="journal article" date="2020" name="mSystems">
        <title>Genome- and Community-Level Interaction Insights into Carbon Utilization and Element Cycling Functions of Hydrothermarchaeota in Hydrothermal Sediment.</title>
        <authorList>
            <person name="Zhou Z."/>
            <person name="Liu Y."/>
            <person name="Xu W."/>
            <person name="Pan J."/>
            <person name="Luo Z.H."/>
            <person name="Li M."/>
        </authorList>
    </citation>
    <scope>NUCLEOTIDE SEQUENCE [LARGE SCALE GENOMIC DNA]</scope>
    <source>
        <strain evidence="2">SpSt-479</strain>
    </source>
</reference>
<evidence type="ECO:0000313" key="2">
    <source>
        <dbReference type="EMBL" id="HFI92822.1"/>
    </source>
</evidence>
<keyword evidence="1" id="KW-0732">Signal</keyword>
<comment type="caution">
    <text evidence="2">The sequence shown here is derived from an EMBL/GenBank/DDBJ whole genome shotgun (WGS) entry which is preliminary data.</text>
</comment>
<proteinExistence type="predicted"/>
<evidence type="ECO:0000256" key="1">
    <source>
        <dbReference type="ARBA" id="ARBA00022729"/>
    </source>
</evidence>
<gene>
    <name evidence="2" type="ORF">ENS31_14985</name>
</gene>
<organism evidence="2">
    <name type="scientific">Ignavibacterium album</name>
    <dbReference type="NCBI Taxonomy" id="591197"/>
    <lineage>
        <taxon>Bacteria</taxon>
        <taxon>Pseudomonadati</taxon>
        <taxon>Ignavibacteriota</taxon>
        <taxon>Ignavibacteria</taxon>
        <taxon>Ignavibacteriales</taxon>
        <taxon>Ignavibacteriaceae</taxon>
        <taxon>Ignavibacterium</taxon>
    </lineage>
</organism>
<accession>A0A7V3E8V9</accession>
<dbReference type="Gene3D" id="2.60.40.1240">
    <property type="match status" value="1"/>
</dbReference>
<dbReference type="InterPro" id="IPR029050">
    <property type="entry name" value="Immunoprotect_excell_Ig-like"/>
</dbReference>
<name>A0A7V3E8V9_9BACT</name>
<protein>
    <recommendedName>
        <fullName evidence="3">DUF4352 domain-containing protein</fullName>
    </recommendedName>
</protein>
<dbReference type="EMBL" id="DSUJ01000011">
    <property type="protein sequence ID" value="HFI92822.1"/>
    <property type="molecule type" value="Genomic_DNA"/>
</dbReference>